<keyword evidence="2" id="KW-1185">Reference proteome</keyword>
<name>A0ACB8GQ46_PSICU</name>
<sequence>MSINPANEDIESGPEFERIKQNFRNNSIPDAPSNFTEHQILFQNLQLELHTFLGEHMNKVKDLQDVLNEQKAYPSENNRHAAEKGERGSMSLHPPDEDLSSLNRRKSTKSTDAVSQRTLSNHGVKSTRNTAYVSGHDNINRALLDTYTHALLSFLQAHANNIRTLQTSLQNQVPVKAPSTSASAPLLNSKPPPLSAEEVKFYENVNQQFSMLVVISTFSAGLILAFLSLVYSIVGTNHRTDFSVGMFFAIIAVFIHFGNILIASRGASLTSQQDRQYDFRYFQFYLAMCEQLQFVAIFMLVISSIIMSFLIFSSVAFPIVLLLLSLMGIALIFSSAYWEISITFRNLRYLARNLQRFKQSMEYLRIRGREDRS</sequence>
<comment type="caution">
    <text evidence="1">The sequence shown here is derived from an EMBL/GenBank/DDBJ whole genome shotgun (WGS) entry which is preliminary data.</text>
</comment>
<organism evidence="1 2">
    <name type="scientific">Psilocybe cubensis</name>
    <name type="common">Psychedelic mushroom</name>
    <name type="synonym">Stropharia cubensis</name>
    <dbReference type="NCBI Taxonomy" id="181762"/>
    <lineage>
        <taxon>Eukaryota</taxon>
        <taxon>Fungi</taxon>
        <taxon>Dikarya</taxon>
        <taxon>Basidiomycota</taxon>
        <taxon>Agaricomycotina</taxon>
        <taxon>Agaricomycetes</taxon>
        <taxon>Agaricomycetidae</taxon>
        <taxon>Agaricales</taxon>
        <taxon>Agaricineae</taxon>
        <taxon>Strophariaceae</taxon>
        <taxon>Psilocybe</taxon>
    </lineage>
</organism>
<gene>
    <name evidence="1" type="ORF">JR316_0009769</name>
</gene>
<evidence type="ECO:0000313" key="2">
    <source>
        <dbReference type="Proteomes" id="UP000664032"/>
    </source>
</evidence>
<dbReference type="Proteomes" id="UP000664032">
    <property type="component" value="Unassembled WGS sequence"/>
</dbReference>
<proteinExistence type="predicted"/>
<reference evidence="1" key="1">
    <citation type="submission" date="2021-10" db="EMBL/GenBank/DDBJ databases">
        <title>Psilocybe cubensis genome.</title>
        <authorList>
            <person name="Mckernan K.J."/>
            <person name="Crawford S."/>
            <person name="Trippe A."/>
            <person name="Kane L.T."/>
            <person name="Mclaughlin S."/>
        </authorList>
    </citation>
    <scope>NUCLEOTIDE SEQUENCE</scope>
    <source>
        <strain evidence="1">MGC-MH-2018</strain>
    </source>
</reference>
<dbReference type="EMBL" id="JAFIQS020000009">
    <property type="protein sequence ID" value="KAH9477547.1"/>
    <property type="molecule type" value="Genomic_DNA"/>
</dbReference>
<evidence type="ECO:0000313" key="1">
    <source>
        <dbReference type="EMBL" id="KAH9477547.1"/>
    </source>
</evidence>
<accession>A0ACB8GQ46</accession>
<protein>
    <submittedName>
        <fullName evidence="1">Uncharacterized protein</fullName>
    </submittedName>
</protein>